<accession>A0A1B0ATD4</accession>
<evidence type="ECO:0000313" key="1">
    <source>
        <dbReference type="EnsemblMetazoa" id="GPPI007874-PA"/>
    </source>
</evidence>
<proteinExistence type="predicted"/>
<keyword evidence="2" id="KW-1185">Reference proteome</keyword>
<dbReference type="VEuPathDB" id="VectorBase:GPPI007874"/>
<dbReference type="AlphaFoldDB" id="A0A1B0ATD4"/>
<evidence type="ECO:0000313" key="2">
    <source>
        <dbReference type="Proteomes" id="UP000092460"/>
    </source>
</evidence>
<name>A0A1B0ATD4_9MUSC</name>
<dbReference type="EMBL" id="JXJN01003252">
    <property type="status" value="NOT_ANNOTATED_CDS"/>
    <property type="molecule type" value="Genomic_DNA"/>
</dbReference>
<sequence length="83" mass="9401">MRGTLTMATYAYTKLRKSPTRRHKGIVIVVIISSNALKPIAPLQAGCKAYSDNERTVLRCNLNKRDYVFKSFLNISISIELKL</sequence>
<reference evidence="2" key="1">
    <citation type="submission" date="2015-01" db="EMBL/GenBank/DDBJ databases">
        <authorList>
            <person name="Aksoy S."/>
            <person name="Warren W."/>
            <person name="Wilson R.K."/>
        </authorList>
    </citation>
    <scope>NUCLEOTIDE SEQUENCE [LARGE SCALE GENOMIC DNA]</scope>
    <source>
        <strain evidence="2">IAEA</strain>
    </source>
</reference>
<organism evidence="1 2">
    <name type="scientific">Glossina palpalis gambiensis</name>
    <dbReference type="NCBI Taxonomy" id="67801"/>
    <lineage>
        <taxon>Eukaryota</taxon>
        <taxon>Metazoa</taxon>
        <taxon>Ecdysozoa</taxon>
        <taxon>Arthropoda</taxon>
        <taxon>Hexapoda</taxon>
        <taxon>Insecta</taxon>
        <taxon>Pterygota</taxon>
        <taxon>Neoptera</taxon>
        <taxon>Endopterygota</taxon>
        <taxon>Diptera</taxon>
        <taxon>Brachycera</taxon>
        <taxon>Muscomorpha</taxon>
        <taxon>Hippoboscoidea</taxon>
        <taxon>Glossinidae</taxon>
        <taxon>Glossina</taxon>
    </lineage>
</organism>
<dbReference type="Proteomes" id="UP000092460">
    <property type="component" value="Unassembled WGS sequence"/>
</dbReference>
<reference evidence="1" key="2">
    <citation type="submission" date="2020-05" db="UniProtKB">
        <authorList>
            <consortium name="EnsemblMetazoa"/>
        </authorList>
    </citation>
    <scope>IDENTIFICATION</scope>
    <source>
        <strain evidence="1">IAEA</strain>
    </source>
</reference>
<protein>
    <submittedName>
        <fullName evidence="1">Uncharacterized protein</fullName>
    </submittedName>
</protein>
<dbReference type="EnsemblMetazoa" id="GPPI007874-RA">
    <property type="protein sequence ID" value="GPPI007874-PA"/>
    <property type="gene ID" value="GPPI007874"/>
</dbReference>